<dbReference type="Proteomes" id="UP000027135">
    <property type="component" value="Unassembled WGS sequence"/>
</dbReference>
<proteinExistence type="predicted"/>
<protein>
    <submittedName>
        <fullName evidence="1">Uncharacterized protein</fullName>
    </submittedName>
</protein>
<evidence type="ECO:0000313" key="2">
    <source>
        <dbReference type="Proteomes" id="UP000027135"/>
    </source>
</evidence>
<reference evidence="1 2" key="1">
    <citation type="journal article" date="2014" name="Nat. Commun.">
        <title>Molecular traces of alternative social organization in a termite genome.</title>
        <authorList>
            <person name="Terrapon N."/>
            <person name="Li C."/>
            <person name="Robertson H.M."/>
            <person name="Ji L."/>
            <person name="Meng X."/>
            <person name="Booth W."/>
            <person name="Chen Z."/>
            <person name="Childers C.P."/>
            <person name="Glastad K.M."/>
            <person name="Gokhale K."/>
            <person name="Gowin J."/>
            <person name="Gronenberg W."/>
            <person name="Hermansen R.A."/>
            <person name="Hu H."/>
            <person name="Hunt B.G."/>
            <person name="Huylmans A.K."/>
            <person name="Khalil S.M."/>
            <person name="Mitchell R.D."/>
            <person name="Munoz-Torres M.C."/>
            <person name="Mustard J.A."/>
            <person name="Pan H."/>
            <person name="Reese J.T."/>
            <person name="Scharf M.E."/>
            <person name="Sun F."/>
            <person name="Vogel H."/>
            <person name="Xiao J."/>
            <person name="Yang W."/>
            <person name="Yang Z."/>
            <person name="Yang Z."/>
            <person name="Zhou J."/>
            <person name="Zhu J."/>
            <person name="Brent C.S."/>
            <person name="Elsik C.G."/>
            <person name="Goodisman M.A."/>
            <person name="Liberles D.A."/>
            <person name="Roe R.M."/>
            <person name="Vargo E.L."/>
            <person name="Vilcinskas A."/>
            <person name="Wang J."/>
            <person name="Bornberg-Bauer E."/>
            <person name="Korb J."/>
            <person name="Zhang G."/>
            <person name="Liebig J."/>
        </authorList>
    </citation>
    <scope>NUCLEOTIDE SEQUENCE [LARGE SCALE GENOMIC DNA]</scope>
    <source>
        <tissue evidence="1">Whole organism</tissue>
    </source>
</reference>
<sequence>MFHSERPTAISDINAKFFIDLGIKLLQIPSKHSQHKAVAGLAHNPSWSACPACFDSTYKGRKNSTLPKRRAFKPVDKGKFENTHQFIVQPSSELLTKITGVPGIISLSQHGSALSTVVTVNTLSLSYEYACAITIRCLLRIYYTSDARGPNCWYSILTYRTKCLLLHNQF</sequence>
<dbReference type="AlphaFoldDB" id="A0A067RIK8"/>
<accession>A0A067RIK8</accession>
<evidence type="ECO:0000313" key="1">
    <source>
        <dbReference type="EMBL" id="KDR20280.1"/>
    </source>
</evidence>
<organism evidence="1 2">
    <name type="scientific">Zootermopsis nevadensis</name>
    <name type="common">Dampwood termite</name>
    <dbReference type="NCBI Taxonomy" id="136037"/>
    <lineage>
        <taxon>Eukaryota</taxon>
        <taxon>Metazoa</taxon>
        <taxon>Ecdysozoa</taxon>
        <taxon>Arthropoda</taxon>
        <taxon>Hexapoda</taxon>
        <taxon>Insecta</taxon>
        <taxon>Pterygota</taxon>
        <taxon>Neoptera</taxon>
        <taxon>Polyneoptera</taxon>
        <taxon>Dictyoptera</taxon>
        <taxon>Blattodea</taxon>
        <taxon>Blattoidea</taxon>
        <taxon>Termitoidae</taxon>
        <taxon>Termopsidae</taxon>
        <taxon>Zootermopsis</taxon>
    </lineage>
</organism>
<keyword evidence="2" id="KW-1185">Reference proteome</keyword>
<dbReference type="EMBL" id="KK852611">
    <property type="protein sequence ID" value="KDR20280.1"/>
    <property type="molecule type" value="Genomic_DNA"/>
</dbReference>
<dbReference type="InParanoid" id="A0A067RIK8"/>
<gene>
    <name evidence="1" type="ORF">L798_05065</name>
</gene>
<name>A0A067RIK8_ZOONE</name>